<protein>
    <submittedName>
        <fullName evidence="1">Uncharacterized protein</fullName>
    </submittedName>
</protein>
<dbReference type="Proteomes" id="UP000828390">
    <property type="component" value="Unassembled WGS sequence"/>
</dbReference>
<organism evidence="1 2">
    <name type="scientific">Dreissena polymorpha</name>
    <name type="common">Zebra mussel</name>
    <name type="synonym">Mytilus polymorpha</name>
    <dbReference type="NCBI Taxonomy" id="45954"/>
    <lineage>
        <taxon>Eukaryota</taxon>
        <taxon>Metazoa</taxon>
        <taxon>Spiralia</taxon>
        <taxon>Lophotrochozoa</taxon>
        <taxon>Mollusca</taxon>
        <taxon>Bivalvia</taxon>
        <taxon>Autobranchia</taxon>
        <taxon>Heteroconchia</taxon>
        <taxon>Euheterodonta</taxon>
        <taxon>Imparidentia</taxon>
        <taxon>Neoheterodontei</taxon>
        <taxon>Myida</taxon>
        <taxon>Dreissenoidea</taxon>
        <taxon>Dreissenidae</taxon>
        <taxon>Dreissena</taxon>
    </lineage>
</organism>
<gene>
    <name evidence="1" type="ORF">DPMN_187201</name>
</gene>
<evidence type="ECO:0000313" key="2">
    <source>
        <dbReference type="Proteomes" id="UP000828390"/>
    </source>
</evidence>
<accession>A0A9D4DQ39</accession>
<comment type="caution">
    <text evidence="1">The sequence shown here is derived from an EMBL/GenBank/DDBJ whole genome shotgun (WGS) entry which is preliminary data.</text>
</comment>
<keyword evidence="2" id="KW-1185">Reference proteome</keyword>
<evidence type="ECO:0000313" key="1">
    <source>
        <dbReference type="EMBL" id="KAH3752580.1"/>
    </source>
</evidence>
<dbReference type="EMBL" id="JAIWYP010000010">
    <property type="protein sequence ID" value="KAH3752580.1"/>
    <property type="molecule type" value="Genomic_DNA"/>
</dbReference>
<sequence length="71" mass="7831">MNNSAGHSFIRLPDDVGDLSCHLVVSQKLPERLPVNAAERLFMVNEVDVQRRIPLQGLFPTDAQGCNLICA</sequence>
<dbReference type="AlphaFoldDB" id="A0A9D4DQ39"/>
<proteinExistence type="predicted"/>
<name>A0A9D4DQ39_DREPO</name>
<reference evidence="1" key="1">
    <citation type="journal article" date="2019" name="bioRxiv">
        <title>The Genome of the Zebra Mussel, Dreissena polymorpha: A Resource for Invasive Species Research.</title>
        <authorList>
            <person name="McCartney M.A."/>
            <person name="Auch B."/>
            <person name="Kono T."/>
            <person name="Mallez S."/>
            <person name="Zhang Y."/>
            <person name="Obille A."/>
            <person name="Becker A."/>
            <person name="Abrahante J.E."/>
            <person name="Garbe J."/>
            <person name="Badalamenti J.P."/>
            <person name="Herman A."/>
            <person name="Mangelson H."/>
            <person name="Liachko I."/>
            <person name="Sullivan S."/>
            <person name="Sone E.D."/>
            <person name="Koren S."/>
            <person name="Silverstein K.A.T."/>
            <person name="Beckman K.B."/>
            <person name="Gohl D.M."/>
        </authorList>
    </citation>
    <scope>NUCLEOTIDE SEQUENCE</scope>
    <source>
        <strain evidence="1">Duluth1</strain>
        <tissue evidence="1">Whole animal</tissue>
    </source>
</reference>
<reference evidence="1" key="2">
    <citation type="submission" date="2020-11" db="EMBL/GenBank/DDBJ databases">
        <authorList>
            <person name="McCartney M.A."/>
            <person name="Auch B."/>
            <person name="Kono T."/>
            <person name="Mallez S."/>
            <person name="Becker A."/>
            <person name="Gohl D.M."/>
            <person name="Silverstein K.A.T."/>
            <person name="Koren S."/>
            <person name="Bechman K.B."/>
            <person name="Herman A."/>
            <person name="Abrahante J.E."/>
            <person name="Garbe J."/>
        </authorList>
    </citation>
    <scope>NUCLEOTIDE SEQUENCE</scope>
    <source>
        <strain evidence="1">Duluth1</strain>
        <tissue evidence="1">Whole animal</tissue>
    </source>
</reference>